<dbReference type="NCBIfam" id="TIGR01428">
    <property type="entry name" value="HAD_type_II"/>
    <property type="match status" value="1"/>
</dbReference>
<evidence type="ECO:0000313" key="5">
    <source>
        <dbReference type="EMBL" id="TVU73567.1"/>
    </source>
</evidence>
<reference evidence="5 6" key="1">
    <citation type="submission" date="2019-07" db="EMBL/GenBank/DDBJ databases">
        <title>Diversity of Bacteria from Kongsfjorden, Arctic.</title>
        <authorList>
            <person name="Yu Y."/>
        </authorList>
    </citation>
    <scope>NUCLEOTIDE SEQUENCE [LARGE SCALE GENOMIC DNA]</scope>
    <source>
        <strain evidence="5 6">SM1923</strain>
    </source>
</reference>
<dbReference type="Proteomes" id="UP000319941">
    <property type="component" value="Unassembled WGS sequence"/>
</dbReference>
<dbReference type="InterPro" id="IPR036412">
    <property type="entry name" value="HAD-like_sf"/>
</dbReference>
<keyword evidence="6" id="KW-1185">Reference proteome</keyword>
<dbReference type="STRING" id="553385.GCA_000591415_01533"/>
<dbReference type="SFLD" id="SFLDG01129">
    <property type="entry name" value="C1.5:_HAD__Beta-PGM__Phosphata"/>
    <property type="match status" value="1"/>
</dbReference>
<evidence type="ECO:0000313" key="6">
    <source>
        <dbReference type="Proteomes" id="UP000319941"/>
    </source>
</evidence>
<dbReference type="GO" id="GO:0018784">
    <property type="term" value="F:(S)-2-haloacid dehalogenase activity"/>
    <property type="evidence" value="ECO:0007669"/>
    <property type="project" value="UniProtKB-UniRule"/>
</dbReference>
<proteinExistence type="inferred from homology"/>
<dbReference type="SUPFAM" id="SSF56784">
    <property type="entry name" value="HAD-like"/>
    <property type="match status" value="1"/>
</dbReference>
<comment type="function">
    <text evidence="3">Catalyzes the hydrolytic dehalogenation of small (S)-2-haloalkanoic acids to yield the corresponding (R)-2-hydroxyalkanoic acids.</text>
</comment>
<dbReference type="Gene3D" id="3.40.50.1000">
    <property type="entry name" value="HAD superfamily/HAD-like"/>
    <property type="match status" value="1"/>
</dbReference>
<evidence type="ECO:0000256" key="4">
    <source>
        <dbReference type="SAM" id="SignalP"/>
    </source>
</evidence>
<dbReference type="InterPro" id="IPR023198">
    <property type="entry name" value="PGP-like_dom2"/>
</dbReference>
<evidence type="ECO:0000256" key="2">
    <source>
        <dbReference type="ARBA" id="ARBA00022801"/>
    </source>
</evidence>
<dbReference type="AlphaFoldDB" id="A0A558HWQ9"/>
<feature type="chain" id="PRO_5022003196" description="(S)-2-haloacid dehalogenase" evidence="4">
    <location>
        <begin position="28"/>
        <end position="256"/>
    </location>
</feature>
<comment type="caution">
    <text evidence="5">The sequence shown here is derived from an EMBL/GenBank/DDBJ whole genome shotgun (WGS) entry which is preliminary data.</text>
</comment>
<name>A0A558HWQ9_9GAMM</name>
<dbReference type="InterPro" id="IPR023214">
    <property type="entry name" value="HAD_sf"/>
</dbReference>
<protein>
    <recommendedName>
        <fullName evidence="3">(S)-2-haloacid dehalogenase</fullName>
        <ecNumber evidence="3">3.8.1.2</ecNumber>
    </recommendedName>
    <alternativeName>
        <fullName evidence="3">2-haloalkanoic acid dehalogenase</fullName>
    </alternativeName>
    <alternativeName>
        <fullName evidence="3">Halocarboxylic acid halidohydrolase</fullName>
    </alternativeName>
    <alternativeName>
        <fullName evidence="3">L-2-haloacid dehalogenase</fullName>
    </alternativeName>
</protein>
<dbReference type="EMBL" id="VNFH01000001">
    <property type="protein sequence ID" value="TVU73567.1"/>
    <property type="molecule type" value="Genomic_DNA"/>
</dbReference>
<dbReference type="OrthoDB" id="5865007at2"/>
<dbReference type="RefSeq" id="WP_024951707.1">
    <property type="nucleotide sequence ID" value="NZ_CAWOWR010000001.1"/>
</dbReference>
<organism evidence="5 6">
    <name type="scientific">Cobetia crustatorum</name>
    <dbReference type="NCBI Taxonomy" id="553385"/>
    <lineage>
        <taxon>Bacteria</taxon>
        <taxon>Pseudomonadati</taxon>
        <taxon>Pseudomonadota</taxon>
        <taxon>Gammaproteobacteria</taxon>
        <taxon>Oceanospirillales</taxon>
        <taxon>Halomonadaceae</taxon>
        <taxon>Cobetia</taxon>
    </lineage>
</organism>
<comment type="similarity">
    <text evidence="1 3">Belongs to the HAD-like hydrolase superfamily. S-2-haloalkanoic acid dehalogenase family.</text>
</comment>
<feature type="signal peptide" evidence="4">
    <location>
        <begin position="1"/>
        <end position="27"/>
    </location>
</feature>
<dbReference type="PANTHER" id="PTHR43316">
    <property type="entry name" value="HYDROLASE, HALOACID DELAHOGENASE-RELATED"/>
    <property type="match status" value="1"/>
</dbReference>
<dbReference type="EC" id="3.8.1.2" evidence="3"/>
<evidence type="ECO:0000256" key="3">
    <source>
        <dbReference type="RuleBase" id="RU368077"/>
    </source>
</evidence>
<comment type="catalytic activity">
    <reaction evidence="3">
        <text>an (S)-2-haloacid + H2O = a (2R)-2-hydroxycarboxylate + a halide anion + H(+)</text>
        <dbReference type="Rhea" id="RHEA:11192"/>
        <dbReference type="ChEBI" id="CHEBI:15377"/>
        <dbReference type="ChEBI" id="CHEBI:15378"/>
        <dbReference type="ChEBI" id="CHEBI:16042"/>
        <dbReference type="ChEBI" id="CHEBI:58314"/>
        <dbReference type="ChEBI" id="CHEBI:137405"/>
        <dbReference type="EC" id="3.8.1.2"/>
    </reaction>
</comment>
<dbReference type="Gene3D" id="1.10.150.240">
    <property type="entry name" value="Putative phosphatase, domain 2"/>
    <property type="match status" value="1"/>
</dbReference>
<dbReference type="NCBIfam" id="TIGR01493">
    <property type="entry name" value="HAD-SF-IA-v2"/>
    <property type="match status" value="1"/>
</dbReference>
<sequence length="256" mass="28002">MPILKSLKTLTCSLLLGASLVSGYAMASDAVDKPKVLIFDVNETLLDLTSMRSSVGDALGGREDLLPLWFSTMLHYSLVDTVTKDYHDFGQIGVASLLIVAQNNDIELTGEQAKKAIITPLLTLPPHADVKEGLAELKAQGYKIVSLTNSSNKAVKAQFESAGLLSYFDERYSIEDIKIYKPDLRSYEWVLEKLNVKPEEAMMVAAHGWDVAGAKEAGLQTTFIARPGKALYPLAKQPDHVVKDLHELADILGKSE</sequence>
<dbReference type="PANTHER" id="PTHR43316:SF3">
    <property type="entry name" value="HALOACID DEHALOGENASE, TYPE II (AFU_ORTHOLOGUE AFUA_2G07750)-RELATED"/>
    <property type="match status" value="1"/>
</dbReference>
<dbReference type="SFLD" id="SFLDS00003">
    <property type="entry name" value="Haloacid_Dehalogenase"/>
    <property type="match status" value="1"/>
</dbReference>
<dbReference type="InterPro" id="IPR006439">
    <property type="entry name" value="HAD-SF_hydro_IA"/>
</dbReference>
<keyword evidence="4" id="KW-0732">Signal</keyword>
<dbReference type="Pfam" id="PF00702">
    <property type="entry name" value="Hydrolase"/>
    <property type="match status" value="1"/>
</dbReference>
<keyword evidence="2 3" id="KW-0378">Hydrolase</keyword>
<dbReference type="InterPro" id="IPR051540">
    <property type="entry name" value="S-2-haloacid_dehalogenase"/>
</dbReference>
<evidence type="ECO:0000256" key="1">
    <source>
        <dbReference type="ARBA" id="ARBA00008106"/>
    </source>
</evidence>
<dbReference type="PRINTS" id="PR00413">
    <property type="entry name" value="HADHALOGNASE"/>
</dbReference>
<dbReference type="InterPro" id="IPR006328">
    <property type="entry name" value="2-HAD"/>
</dbReference>
<gene>
    <name evidence="5" type="ORF">FQP86_00330</name>
</gene>
<accession>A0A558HWQ9</accession>
<dbReference type="CDD" id="cd02588">
    <property type="entry name" value="HAD_L2-DEX"/>
    <property type="match status" value="1"/>
</dbReference>